<dbReference type="SMART" id="SM00382">
    <property type="entry name" value="AAA"/>
    <property type="match status" value="1"/>
</dbReference>
<dbReference type="InterPro" id="IPR027417">
    <property type="entry name" value="P-loop_NTPase"/>
</dbReference>
<dbReference type="PANTHER" id="PTHR43335">
    <property type="entry name" value="ABC TRANSPORTER, ATP-BINDING PROTEIN"/>
    <property type="match status" value="1"/>
</dbReference>
<proteinExistence type="inferred from homology"/>
<keyword evidence="2" id="KW-0813">Transport</keyword>
<evidence type="ECO:0000256" key="4">
    <source>
        <dbReference type="ARBA" id="ARBA00022840"/>
    </source>
</evidence>
<dbReference type="Proteomes" id="UP000677616">
    <property type="component" value="Chromosome"/>
</dbReference>
<dbReference type="EMBL" id="CP073084">
    <property type="protein sequence ID" value="QUE53758.1"/>
    <property type="molecule type" value="Genomic_DNA"/>
</dbReference>
<dbReference type="PROSITE" id="PS00211">
    <property type="entry name" value="ABC_TRANSPORTER_1"/>
    <property type="match status" value="1"/>
</dbReference>
<dbReference type="PROSITE" id="PS50893">
    <property type="entry name" value="ABC_TRANSPORTER_2"/>
    <property type="match status" value="1"/>
</dbReference>
<evidence type="ECO:0000256" key="1">
    <source>
        <dbReference type="ARBA" id="ARBA00005417"/>
    </source>
</evidence>
<keyword evidence="7" id="KW-1185">Reference proteome</keyword>
<dbReference type="SUPFAM" id="SSF52540">
    <property type="entry name" value="P-loop containing nucleoside triphosphate hydrolases"/>
    <property type="match status" value="1"/>
</dbReference>
<dbReference type="GO" id="GO:0005524">
    <property type="term" value="F:ATP binding"/>
    <property type="evidence" value="ECO:0007669"/>
    <property type="project" value="UniProtKB-KW"/>
</dbReference>
<keyword evidence="3" id="KW-0547">Nucleotide-binding</keyword>
<name>A0ABX7YIW7_9STRE</name>
<gene>
    <name evidence="6" type="ORF">INT76_07955</name>
</gene>
<dbReference type="PANTHER" id="PTHR43335:SF4">
    <property type="entry name" value="ABC TRANSPORTER, ATP-BINDING PROTEIN"/>
    <property type="match status" value="1"/>
</dbReference>
<sequence>MKTKETLLTIQGICKHYGQQAALSDVTFSVSKGEICGLVGPNGAGKTTLLRILSGLIRQSGGEISVAHPPRIGALIESPSLYPNLSAHDNLRFAALQCGIDQVEERIQQVLGLVGLSDVDKKKKVKDFSLGMRQRMAIGLALIDFPDFLILDEPINGLDPAGIKEMREIILNLRDRFGITVLISSHILSELEQVVDRYVIMNKGRVIQDLSKDDLKAAVAEKIYLSTSDNPLVLTSLEQQGVSGQIGGDFVKLPPVWSVQELIQHVLTLGVEIKAIYPAGQGFEDYYLNLVKEGN</sequence>
<dbReference type="InterPro" id="IPR017871">
    <property type="entry name" value="ABC_transporter-like_CS"/>
</dbReference>
<evidence type="ECO:0000256" key="3">
    <source>
        <dbReference type="ARBA" id="ARBA00022741"/>
    </source>
</evidence>
<evidence type="ECO:0000259" key="5">
    <source>
        <dbReference type="PROSITE" id="PS50893"/>
    </source>
</evidence>
<dbReference type="InterPro" id="IPR003439">
    <property type="entry name" value="ABC_transporter-like_ATP-bd"/>
</dbReference>
<accession>A0ABX7YIW7</accession>
<comment type="similarity">
    <text evidence="1">Belongs to the ABC transporter superfamily.</text>
</comment>
<dbReference type="InterPro" id="IPR003593">
    <property type="entry name" value="AAA+_ATPase"/>
</dbReference>
<evidence type="ECO:0000313" key="6">
    <source>
        <dbReference type="EMBL" id="QUE53758.1"/>
    </source>
</evidence>
<evidence type="ECO:0000313" key="7">
    <source>
        <dbReference type="Proteomes" id="UP000677616"/>
    </source>
</evidence>
<organism evidence="6 7">
    <name type="scientific">Streptococcus oriscaviae</name>
    <dbReference type="NCBI Taxonomy" id="2781599"/>
    <lineage>
        <taxon>Bacteria</taxon>
        <taxon>Bacillati</taxon>
        <taxon>Bacillota</taxon>
        <taxon>Bacilli</taxon>
        <taxon>Lactobacillales</taxon>
        <taxon>Streptococcaceae</taxon>
        <taxon>Streptococcus</taxon>
    </lineage>
</organism>
<dbReference type="RefSeq" id="WP_212569921.1">
    <property type="nucleotide sequence ID" value="NZ_CP073084.1"/>
</dbReference>
<reference evidence="6 7" key="1">
    <citation type="submission" date="2021-04" db="EMBL/GenBank/DDBJ databases">
        <title>Complete genome sequence of a novel Streptococcus species.</title>
        <authorList>
            <person name="Teng J.L.L."/>
        </authorList>
    </citation>
    <scope>NUCLEOTIDE SEQUENCE [LARGE SCALE GENOMIC DNA]</scope>
    <source>
        <strain evidence="6 7">HKU75</strain>
    </source>
</reference>
<keyword evidence="4 6" id="KW-0067">ATP-binding</keyword>
<evidence type="ECO:0000256" key="2">
    <source>
        <dbReference type="ARBA" id="ARBA00022448"/>
    </source>
</evidence>
<feature type="domain" description="ABC transporter" evidence="5">
    <location>
        <begin position="8"/>
        <end position="228"/>
    </location>
</feature>
<dbReference type="Gene3D" id="3.40.50.300">
    <property type="entry name" value="P-loop containing nucleotide triphosphate hydrolases"/>
    <property type="match status" value="1"/>
</dbReference>
<dbReference type="Pfam" id="PF00005">
    <property type="entry name" value="ABC_tran"/>
    <property type="match status" value="1"/>
</dbReference>
<protein>
    <submittedName>
        <fullName evidence="6">ATP-binding cassette domain-containing protein</fullName>
    </submittedName>
</protein>